<proteinExistence type="predicted"/>
<gene>
    <name evidence="1" type="ORF">CDEST_09966</name>
</gene>
<organism evidence="1 2">
    <name type="scientific">Colletotrichum destructivum</name>
    <dbReference type="NCBI Taxonomy" id="34406"/>
    <lineage>
        <taxon>Eukaryota</taxon>
        <taxon>Fungi</taxon>
        <taxon>Dikarya</taxon>
        <taxon>Ascomycota</taxon>
        <taxon>Pezizomycotina</taxon>
        <taxon>Sordariomycetes</taxon>
        <taxon>Hypocreomycetidae</taxon>
        <taxon>Glomerellales</taxon>
        <taxon>Glomerellaceae</taxon>
        <taxon>Colletotrichum</taxon>
        <taxon>Colletotrichum destructivum species complex</taxon>
    </lineage>
</organism>
<accession>A0AAX4IP70</accession>
<dbReference type="RefSeq" id="XP_062782175.1">
    <property type="nucleotide sequence ID" value="XM_062926124.1"/>
</dbReference>
<reference evidence="2" key="1">
    <citation type="journal article" date="2023" name="bioRxiv">
        <title>Complete genome of the Medicago anthracnose fungus, Colletotrichum destructivum, reveals a mini-chromosome-like region within a core chromosome.</title>
        <authorList>
            <person name="Lapalu N."/>
            <person name="Simon A."/>
            <person name="Lu A."/>
            <person name="Plaumann P.-L."/>
            <person name="Amselem J."/>
            <person name="Pigne S."/>
            <person name="Auger A."/>
            <person name="Koch C."/>
            <person name="Dallery J.-F."/>
            <person name="O'Connell R.J."/>
        </authorList>
    </citation>
    <scope>NUCLEOTIDE SEQUENCE [LARGE SCALE GENOMIC DNA]</scope>
    <source>
        <strain evidence="2">CBS 520.97</strain>
    </source>
</reference>
<name>A0AAX4IP70_9PEZI</name>
<dbReference type="KEGG" id="cdet:87946468"/>
<sequence>MGGRCQTPAEATVLIHLVASVSRRAAGGLKCNTTGLGQINHALTEELSLSRGAITISSAGISCCLDATVELRRPCTCAMPLSPGQLFHSKLAVVIGFFVIWVRSDNTPICQIVSNRATYVNLIHVETATRCDHDDQCNRTKKANSLPGKPLPGWGGRVFARAEECQEVVRDAETHVISSVRDKDKQARD</sequence>
<evidence type="ECO:0000313" key="1">
    <source>
        <dbReference type="EMBL" id="WQF84952.1"/>
    </source>
</evidence>
<protein>
    <submittedName>
        <fullName evidence="1">Uncharacterized protein</fullName>
    </submittedName>
</protein>
<dbReference type="EMBL" id="CP137310">
    <property type="protein sequence ID" value="WQF84952.1"/>
    <property type="molecule type" value="Genomic_DNA"/>
</dbReference>
<dbReference type="GeneID" id="87946468"/>
<dbReference type="Proteomes" id="UP001322277">
    <property type="component" value="Chromosome 6"/>
</dbReference>
<keyword evidence="2" id="KW-1185">Reference proteome</keyword>
<dbReference type="AlphaFoldDB" id="A0AAX4IP70"/>
<evidence type="ECO:0000313" key="2">
    <source>
        <dbReference type="Proteomes" id="UP001322277"/>
    </source>
</evidence>